<feature type="domain" description="Bacteriophage tail tape measure N-terminal" evidence="1">
    <location>
        <begin position="121"/>
        <end position="323"/>
    </location>
</feature>
<dbReference type="Proteomes" id="UP001595848">
    <property type="component" value="Unassembled WGS sequence"/>
</dbReference>
<sequence>MADDAIGTARIDITVDASTLQAGITSAKGALSSFSTQAQAAFKGASSSAKSAATSLNKWITTQETLNISINRAEASQRLLNAAMRDVPVPVIEGFRQRINALADAQEKASAAAGKGSSKFNQYGKSVGEVNMALRGVPAQLTDIVVGLQGGQRPLTVLLQQGGQLKDMFGGIRPAAEALGGALLKLVNPYTVAAAAAAGLALAYKQGSDEQEAFSKSLILTGNVAGLTAVQLSGMAAQIGTSVDSTTHAAAAALNTVVSSGKIAPTAYREVAAAALEMSDATGQSIDKIIAQFETLNDKPADAIAKLNDQQHFLSAATYEQIKALQDQGREQEAAALAQSTYANAVHNQAVQIEAAQGTLERAWDSLGKAAKGAWDAMLNIGRPTPVDELKAQADALRKQIAALGANPDASPDQDFASNAGGAAFGNPNIVPKAQKLQAQLRAINARITADDLDEDDKRRAAAAQAAQDAKINAKQWLDSEMKGLQTRKENRDKEIADFKRYAATYGLTATQIADGIARINKKYEQKGGGTNAGNSLLEAAKQQTAALQSQLDALRNGYAKLTPEQQKLAKDQQLFNDLASSKAPLTAADKQKLAMKDLVLAQDQINVAKAEEIQKIKDAAKLDALRAANAQALANDLIKYSNQLAGMTLGQTSKQQLTDQQQISLEILRQQQQYTKQFASGSIDKSTYDAFTTELQKNLQDRLAANASYYARLKDLQSSWSQGAIGGLNSYAEDADNVFDGMKSAATNAFKGMEDVFVNFVTTGKLSFTDLANSIISDLARIAIRQSLTGPLASGLSSALGSLFGPLAGVSASPGLDLNASLGTSMPGTPGVDWMSYSLHNAHGNVFDNPSLSAYSNGIYDRPHYFAFAKGAGVFGEAGPEAIMPLTRMSNGNLGVRSDSGNSAPNVQIQFVNQTSQPAQAKVSSPTFNGKDWVVQVVLTDLQTGGRIRKQMQALGAT</sequence>
<dbReference type="NCBIfam" id="TIGR01541">
    <property type="entry name" value="tape_meas_lam_C"/>
    <property type="match status" value="1"/>
</dbReference>
<feature type="domain" description="Bacteriophage tail tape measure C-terminal" evidence="2">
    <location>
        <begin position="720"/>
        <end position="794"/>
    </location>
</feature>
<keyword evidence="4" id="KW-1185">Reference proteome</keyword>
<proteinExistence type="predicted"/>
<evidence type="ECO:0000259" key="2">
    <source>
        <dbReference type="Pfam" id="PF09718"/>
    </source>
</evidence>
<organism evidence="3 4">
    <name type="scientific">Candidimonas humi</name>
    <dbReference type="NCBI Taxonomy" id="683355"/>
    <lineage>
        <taxon>Bacteria</taxon>
        <taxon>Pseudomonadati</taxon>
        <taxon>Pseudomonadota</taxon>
        <taxon>Betaproteobacteria</taxon>
        <taxon>Burkholderiales</taxon>
        <taxon>Alcaligenaceae</taxon>
        <taxon>Candidimonas</taxon>
    </lineage>
</organism>
<reference evidence="4" key="1">
    <citation type="journal article" date="2019" name="Int. J. Syst. Evol. Microbiol.">
        <title>The Global Catalogue of Microorganisms (GCM) 10K type strain sequencing project: providing services to taxonomists for standard genome sequencing and annotation.</title>
        <authorList>
            <consortium name="The Broad Institute Genomics Platform"/>
            <consortium name="The Broad Institute Genome Sequencing Center for Infectious Disease"/>
            <person name="Wu L."/>
            <person name="Ma J."/>
        </authorList>
    </citation>
    <scope>NUCLEOTIDE SEQUENCE [LARGE SCALE GENOMIC DNA]</scope>
    <source>
        <strain evidence="4">LMG 24813</strain>
    </source>
</reference>
<protein>
    <submittedName>
        <fullName evidence="3">Phage tail tape measure protein</fullName>
    </submittedName>
</protein>
<comment type="caution">
    <text evidence="3">The sequence shown here is derived from an EMBL/GenBank/DDBJ whole genome shotgun (WGS) entry which is preliminary data.</text>
</comment>
<dbReference type="InterPro" id="IPR009628">
    <property type="entry name" value="Phage_tape_measure_N"/>
</dbReference>
<evidence type="ECO:0000313" key="4">
    <source>
        <dbReference type="Proteomes" id="UP001595848"/>
    </source>
</evidence>
<name>A0ABV8NVY7_9BURK</name>
<dbReference type="Pfam" id="PF09718">
    <property type="entry name" value="Tape_meas_lam_C"/>
    <property type="match status" value="1"/>
</dbReference>
<gene>
    <name evidence="3" type="ORF">ACFOY1_06645</name>
</gene>
<dbReference type="EMBL" id="JBHSBV010000002">
    <property type="protein sequence ID" value="MFC4200624.1"/>
    <property type="molecule type" value="Genomic_DNA"/>
</dbReference>
<dbReference type="InterPro" id="IPR006431">
    <property type="entry name" value="Phage_tape_meas_C"/>
</dbReference>
<evidence type="ECO:0000259" key="1">
    <source>
        <dbReference type="Pfam" id="PF06791"/>
    </source>
</evidence>
<accession>A0ABV8NVY7</accession>
<evidence type="ECO:0000313" key="3">
    <source>
        <dbReference type="EMBL" id="MFC4200624.1"/>
    </source>
</evidence>
<dbReference type="Pfam" id="PF06791">
    <property type="entry name" value="TMP_2"/>
    <property type="match status" value="1"/>
</dbReference>
<dbReference type="RefSeq" id="WP_217964138.1">
    <property type="nucleotide sequence ID" value="NZ_JAHTBN010000003.1"/>
</dbReference>